<dbReference type="RefSeq" id="WP_357401554.1">
    <property type="nucleotide sequence ID" value="NZ_JBEYCD010000002.1"/>
</dbReference>
<evidence type="ECO:0000256" key="4">
    <source>
        <dbReference type="ARBA" id="ARBA00022741"/>
    </source>
</evidence>
<protein>
    <recommendedName>
        <fullName evidence="1">non-specific serine/threonine protein kinase</fullName>
        <ecNumber evidence="1">2.7.11.1</ecNumber>
    </recommendedName>
</protein>
<dbReference type="InterPro" id="IPR017441">
    <property type="entry name" value="Protein_kinase_ATP_BS"/>
</dbReference>
<comment type="caution">
    <text evidence="10">The sequence shown here is derived from an EMBL/GenBank/DDBJ whole genome shotgun (WGS) entry which is preliminary data.</text>
</comment>
<feature type="binding site" evidence="7">
    <location>
        <position position="40"/>
    </location>
    <ligand>
        <name>ATP</name>
        <dbReference type="ChEBI" id="CHEBI:30616"/>
    </ligand>
</feature>
<keyword evidence="4 7" id="KW-0547">Nucleotide-binding</keyword>
<dbReference type="InterPro" id="IPR011009">
    <property type="entry name" value="Kinase-like_dom_sf"/>
</dbReference>
<dbReference type="SUPFAM" id="SSF56112">
    <property type="entry name" value="Protein kinase-like (PK-like)"/>
    <property type="match status" value="1"/>
</dbReference>
<dbReference type="Gene3D" id="1.10.4080.10">
    <property type="entry name" value="ADP-ribosylation/Crystallin J1"/>
    <property type="match status" value="1"/>
</dbReference>
<name>A0ABW7WUR7_9NOCA</name>
<gene>
    <name evidence="10" type="ORF">ACH49W_04385</name>
</gene>
<dbReference type="InterPro" id="IPR000719">
    <property type="entry name" value="Prot_kinase_dom"/>
</dbReference>
<dbReference type="EC" id="2.7.11.1" evidence="1"/>
<evidence type="ECO:0000256" key="5">
    <source>
        <dbReference type="ARBA" id="ARBA00022777"/>
    </source>
</evidence>
<dbReference type="Proteomes" id="UP001611415">
    <property type="component" value="Unassembled WGS sequence"/>
</dbReference>
<evidence type="ECO:0000256" key="8">
    <source>
        <dbReference type="SAM" id="MobiDB-lite"/>
    </source>
</evidence>
<keyword evidence="2" id="KW-0723">Serine/threonine-protein kinase</keyword>
<dbReference type="PANTHER" id="PTHR43289:SF6">
    <property type="entry name" value="SERINE_THREONINE-PROTEIN KINASE NEKL-3"/>
    <property type="match status" value="1"/>
</dbReference>
<evidence type="ECO:0000313" key="10">
    <source>
        <dbReference type="EMBL" id="MFI2472594.1"/>
    </source>
</evidence>
<evidence type="ECO:0000313" key="11">
    <source>
        <dbReference type="Proteomes" id="UP001611415"/>
    </source>
</evidence>
<dbReference type="PROSITE" id="PS00107">
    <property type="entry name" value="PROTEIN_KINASE_ATP"/>
    <property type="match status" value="1"/>
</dbReference>
<evidence type="ECO:0000256" key="7">
    <source>
        <dbReference type="PROSITE-ProRule" id="PRU10141"/>
    </source>
</evidence>
<dbReference type="CDD" id="cd14014">
    <property type="entry name" value="STKc_PknB_like"/>
    <property type="match status" value="1"/>
</dbReference>
<evidence type="ECO:0000256" key="6">
    <source>
        <dbReference type="ARBA" id="ARBA00022840"/>
    </source>
</evidence>
<feature type="domain" description="Protein kinase" evidence="9">
    <location>
        <begin position="11"/>
        <end position="275"/>
    </location>
</feature>
<sequence length="721" mass="76592">MLRRGEVFAGYVIERQLGRGGMGAVYAARHPRLPKTTALKLLHREMFDDEEIRRRFEREADLVAQLDHPNIITVYDRGIEDERLWISMQFVDGHDSAAVAPSAMSPERAAQLVVQTAGALDYAHARSVLHRDVKPANILLSRSAGIGAGFDERVLLTDFGIAKLLDDTAGLTRTGHLTATLAYAAPEQLTNAPLDHRCDQYALACTLFRLLTGAGPYDAPNLPAVLYGHMHGPIPSPRAARPDLPAGLDAALARAMAKDPDDRFDSCGEFAEAVVRAVRDQGSTAAPEPHARLTSGPAARSMSAGPAPGPAALAPTEPPARPATPPAVTMHATAYRRQLHTQDDVVHGCLLGSAIGDALGAPVENMLLHHIRQRYGPRGVTGAPDTYEGRVSEETQLTLFTVEALVKGSVRARSRGIGGATLGMMQQGFLVWLQGQGVTIPEQKFRPHSSLAAHQELMGHRGTTHAAITALQKAAARREPARPLGTRTEPINNSKGCAAAVRAVPCGFGYAVDRAGESLEHVFELGCDAAALTHGHPSGWLPAGAVAALIYLVGRGAELDDAIDRVRAELARHEHNEETSTALTAAVDLAAATARRTQTMPQPEDFDALGRGWIAPEALGIAVYAALCAQSVGGTPEDIFANGVLLAVNHSGDSDSTGALCGSILGARHGRAAIPGHWRAGLDAAPVIERLAADYCTEFGPNPPRDAHGEPPFDWYARYPG</sequence>
<dbReference type="PROSITE" id="PS50011">
    <property type="entry name" value="PROTEIN_KINASE_DOM"/>
    <property type="match status" value="1"/>
</dbReference>
<keyword evidence="5" id="KW-0418">Kinase</keyword>
<feature type="region of interest" description="Disordered" evidence="8">
    <location>
        <begin position="280"/>
        <end position="326"/>
    </location>
</feature>
<dbReference type="InterPro" id="IPR036705">
    <property type="entry name" value="Ribosyl_crysJ1_sf"/>
</dbReference>
<evidence type="ECO:0000259" key="9">
    <source>
        <dbReference type="PROSITE" id="PS50011"/>
    </source>
</evidence>
<dbReference type="SMART" id="SM00220">
    <property type="entry name" value="S_TKc"/>
    <property type="match status" value="1"/>
</dbReference>
<feature type="compositionally biased region" description="Pro residues" evidence="8">
    <location>
        <begin position="316"/>
        <end position="325"/>
    </location>
</feature>
<proteinExistence type="predicted"/>
<organism evidence="10 11">
    <name type="scientific">Nocardia xishanensis</name>
    <dbReference type="NCBI Taxonomy" id="238964"/>
    <lineage>
        <taxon>Bacteria</taxon>
        <taxon>Bacillati</taxon>
        <taxon>Actinomycetota</taxon>
        <taxon>Actinomycetes</taxon>
        <taxon>Mycobacteriales</taxon>
        <taxon>Nocardiaceae</taxon>
        <taxon>Nocardia</taxon>
    </lineage>
</organism>
<dbReference type="Pfam" id="PF03747">
    <property type="entry name" value="ADP_ribosyl_GH"/>
    <property type="match status" value="1"/>
</dbReference>
<reference evidence="10 11" key="1">
    <citation type="submission" date="2024-10" db="EMBL/GenBank/DDBJ databases">
        <title>The Natural Products Discovery Center: Release of the First 8490 Sequenced Strains for Exploring Actinobacteria Biosynthetic Diversity.</title>
        <authorList>
            <person name="Kalkreuter E."/>
            <person name="Kautsar S.A."/>
            <person name="Yang D."/>
            <person name="Bader C.D."/>
            <person name="Teijaro C.N."/>
            <person name="Fluegel L."/>
            <person name="Davis C.M."/>
            <person name="Simpson J.R."/>
            <person name="Lauterbach L."/>
            <person name="Steele A.D."/>
            <person name="Gui C."/>
            <person name="Meng S."/>
            <person name="Li G."/>
            <person name="Viehrig K."/>
            <person name="Ye F."/>
            <person name="Su P."/>
            <person name="Kiefer A.F."/>
            <person name="Nichols A."/>
            <person name="Cepeda A.J."/>
            <person name="Yan W."/>
            <person name="Fan B."/>
            <person name="Jiang Y."/>
            <person name="Adhikari A."/>
            <person name="Zheng C.-J."/>
            <person name="Schuster L."/>
            <person name="Cowan T.M."/>
            <person name="Smanski M.J."/>
            <person name="Chevrette M.G."/>
            <person name="De Carvalho L.P.S."/>
            <person name="Shen B."/>
        </authorList>
    </citation>
    <scope>NUCLEOTIDE SEQUENCE [LARGE SCALE GENOMIC DNA]</scope>
    <source>
        <strain evidence="10 11">NPDC019275</strain>
    </source>
</reference>
<evidence type="ECO:0000256" key="2">
    <source>
        <dbReference type="ARBA" id="ARBA00022527"/>
    </source>
</evidence>
<dbReference type="Gene3D" id="1.10.510.10">
    <property type="entry name" value="Transferase(Phosphotransferase) domain 1"/>
    <property type="match status" value="1"/>
</dbReference>
<dbReference type="Pfam" id="PF00069">
    <property type="entry name" value="Pkinase"/>
    <property type="match status" value="1"/>
</dbReference>
<dbReference type="SUPFAM" id="SSF101478">
    <property type="entry name" value="ADP-ribosylglycohydrolase"/>
    <property type="match status" value="1"/>
</dbReference>
<dbReference type="PANTHER" id="PTHR43289">
    <property type="entry name" value="MITOGEN-ACTIVATED PROTEIN KINASE KINASE KINASE 20-RELATED"/>
    <property type="match status" value="1"/>
</dbReference>
<dbReference type="EMBL" id="JBIRYO010000002">
    <property type="protein sequence ID" value="MFI2472594.1"/>
    <property type="molecule type" value="Genomic_DNA"/>
</dbReference>
<dbReference type="Gene3D" id="3.30.200.20">
    <property type="entry name" value="Phosphorylase Kinase, domain 1"/>
    <property type="match status" value="1"/>
</dbReference>
<accession>A0ABW7WUR7</accession>
<keyword evidence="3" id="KW-0808">Transferase</keyword>
<dbReference type="InterPro" id="IPR008271">
    <property type="entry name" value="Ser/Thr_kinase_AS"/>
</dbReference>
<evidence type="ECO:0000256" key="1">
    <source>
        <dbReference type="ARBA" id="ARBA00012513"/>
    </source>
</evidence>
<feature type="compositionally biased region" description="Low complexity" evidence="8">
    <location>
        <begin position="297"/>
        <end position="315"/>
    </location>
</feature>
<dbReference type="PROSITE" id="PS00108">
    <property type="entry name" value="PROTEIN_KINASE_ST"/>
    <property type="match status" value="1"/>
</dbReference>
<keyword evidence="11" id="KW-1185">Reference proteome</keyword>
<evidence type="ECO:0000256" key="3">
    <source>
        <dbReference type="ARBA" id="ARBA00022679"/>
    </source>
</evidence>
<dbReference type="InterPro" id="IPR005502">
    <property type="entry name" value="Ribosyl_crysJ1"/>
</dbReference>
<keyword evidence="6 7" id="KW-0067">ATP-binding</keyword>